<evidence type="ECO:0000313" key="2">
    <source>
        <dbReference type="EMBL" id="QFG74299.1"/>
    </source>
</evidence>
<accession>A0A5J6VKH3</accession>
<dbReference type="EMBL" id="MN448285">
    <property type="protein sequence ID" value="QFG74299.1"/>
    <property type="molecule type" value="Genomic_DNA"/>
</dbReference>
<keyword evidence="1" id="KW-0472">Membrane</keyword>
<sequence length="369" mass="42824">MIAIYIFLTVILIGIFGLLEYSILNNNLVNNIHLKLVNYTNLKNDSANDVNTLQQNYEPLFNVTIYESTIENDKPEGNTYTKNNNTIKTNDINSIIKQKELLSKGENLHIHKNNFHSVNKIDINGNSSDHQYIKYLTEKTDTLSNAIKTQIGTETYKLYPRIYALYKIAELSYQIVHNSMYHNSEKSHTNLVILSFNDIDDKTRFDNFFSNNVFSFERTFDTNTNSISTIDNYIHSSYIDNELNSSIEKFKKEIMTFSHTGTIRYVWYSCFRNHITSLENDSISLSYNVNLNNEGYNYGMPDWIVIETNYSNVLLNFVKSDDKAVVHNTNKNTLNDLSICTNILVIFRPDMIIFKDNKKVTDNIMISNQ</sequence>
<feature type="transmembrane region" description="Helical" evidence="1">
    <location>
        <begin position="5"/>
        <end position="24"/>
    </location>
</feature>
<evidence type="ECO:0000256" key="1">
    <source>
        <dbReference type="SAM" id="Phobius"/>
    </source>
</evidence>
<keyword evidence="1" id="KW-1133">Transmembrane helix</keyword>
<proteinExistence type="predicted"/>
<organism evidence="2">
    <name type="scientific">Megaviridae environmental sample</name>
    <dbReference type="NCBI Taxonomy" id="1737588"/>
    <lineage>
        <taxon>Viruses</taxon>
        <taxon>Varidnaviria</taxon>
        <taxon>Bamfordvirae</taxon>
        <taxon>Nucleocytoviricota</taxon>
        <taxon>Megaviricetes</taxon>
        <taxon>Imitervirales</taxon>
        <taxon>Mimiviridae</taxon>
        <taxon>environmental samples</taxon>
    </lineage>
</organism>
<protein>
    <submittedName>
        <fullName evidence="2">Uncharacterized protein</fullName>
    </submittedName>
</protein>
<keyword evidence="1" id="KW-0812">Transmembrane</keyword>
<name>A0A5J6VKH3_9VIRU</name>
<reference evidence="2" key="1">
    <citation type="journal article" date="2019" name="Philos. Trans. R. Soc. Lond., B, Biol. Sci.">
        <title>Targeted metagenomic recovery of four divergent viruses reveals shared and distinctive characteristics of giant viruses of marine eukaryotes.</title>
        <authorList>
            <person name="Needham D.M."/>
            <person name="Poirier C."/>
            <person name="Hehenberger E."/>
            <person name="Jimenez V."/>
            <person name="Swalwell J.E."/>
            <person name="Santoro A.E."/>
            <person name="Worden A.Z."/>
        </authorList>
    </citation>
    <scope>NUCLEOTIDE SEQUENCE</scope>
    <source>
        <strain evidence="2">MPacV-611</strain>
    </source>
</reference>